<dbReference type="EMBL" id="CP025003">
    <property type="protein sequence ID" value="ATZ92653.1"/>
    <property type="molecule type" value="Genomic_DNA"/>
</dbReference>
<accession>A0A2K8QGM0</accession>
<dbReference type="AlphaFoldDB" id="A0A2K8QGM0"/>
<evidence type="ECO:0000313" key="2">
    <source>
        <dbReference type="Proteomes" id="UP000231901"/>
    </source>
</evidence>
<dbReference type="Proteomes" id="UP000231901">
    <property type="component" value="Chromosome"/>
</dbReference>
<organism evidence="1 2">
    <name type="scientific">Dickeya fangzhongdai</name>
    <dbReference type="NCBI Taxonomy" id="1778540"/>
    <lineage>
        <taxon>Bacteria</taxon>
        <taxon>Pseudomonadati</taxon>
        <taxon>Pseudomonadota</taxon>
        <taxon>Gammaproteobacteria</taxon>
        <taxon>Enterobacterales</taxon>
        <taxon>Pectobacteriaceae</taxon>
        <taxon>Dickeya</taxon>
    </lineage>
</organism>
<protein>
    <submittedName>
        <fullName evidence="1">Uncharacterized protein</fullName>
    </submittedName>
</protein>
<sequence length="65" mass="7480">MVVYFKMCLIPWGEGGGVIEKWQKVEQPGDIPFYDSDLKSILSLTYDERILYRILRQPSCIIGGL</sequence>
<gene>
    <name evidence="1" type="ORF">CVE23_00835</name>
</gene>
<reference evidence="2" key="1">
    <citation type="journal article" date="2018" name="Genome Announc.">
        <title>Complete genome sequence of a Dickeya fangzhongdai type strain causing bleeding canker of pear tree trunks.</title>
        <authorList>
            <person name="Zhao Y."/>
            <person name="Tian Y."/>
            <person name="Li X."/>
            <person name="Hu B."/>
        </authorList>
    </citation>
    <scope>NUCLEOTIDE SEQUENCE [LARGE SCALE GENOMIC DNA]</scope>
    <source>
        <strain evidence="2">DSM 101947</strain>
    </source>
</reference>
<name>A0A2K8QGM0_9GAMM</name>
<evidence type="ECO:0000313" key="1">
    <source>
        <dbReference type="EMBL" id="ATZ92653.1"/>
    </source>
</evidence>
<keyword evidence="2" id="KW-1185">Reference proteome</keyword>
<proteinExistence type="predicted"/>
<dbReference type="KEGG" id="dfn:CVE23_00835"/>